<feature type="region of interest" description="Disordered" evidence="1">
    <location>
        <begin position="376"/>
        <end position="411"/>
    </location>
</feature>
<dbReference type="SUPFAM" id="SSF53335">
    <property type="entry name" value="S-adenosyl-L-methionine-dependent methyltransferases"/>
    <property type="match status" value="1"/>
</dbReference>
<protein>
    <submittedName>
        <fullName evidence="2">Uncharacterized protein</fullName>
    </submittedName>
</protein>
<keyword evidence="3" id="KW-1185">Reference proteome</keyword>
<dbReference type="Gene3D" id="3.40.50.150">
    <property type="entry name" value="Vaccinia Virus protein VP39"/>
    <property type="match status" value="1"/>
</dbReference>
<evidence type="ECO:0000313" key="3">
    <source>
        <dbReference type="Proteomes" id="UP000298327"/>
    </source>
</evidence>
<feature type="non-terminal residue" evidence="2">
    <location>
        <position position="1"/>
    </location>
</feature>
<dbReference type="STRING" id="205917.A0A4Y9XKS8"/>
<dbReference type="OrthoDB" id="413520at2759"/>
<evidence type="ECO:0000256" key="1">
    <source>
        <dbReference type="SAM" id="MobiDB-lite"/>
    </source>
</evidence>
<evidence type="ECO:0000313" key="2">
    <source>
        <dbReference type="EMBL" id="TFY50616.1"/>
    </source>
</evidence>
<dbReference type="InterPro" id="IPR029063">
    <property type="entry name" value="SAM-dependent_MTases_sf"/>
</dbReference>
<organism evidence="2 3">
    <name type="scientific">Dentipellis fragilis</name>
    <dbReference type="NCBI Taxonomy" id="205917"/>
    <lineage>
        <taxon>Eukaryota</taxon>
        <taxon>Fungi</taxon>
        <taxon>Dikarya</taxon>
        <taxon>Basidiomycota</taxon>
        <taxon>Agaricomycotina</taxon>
        <taxon>Agaricomycetes</taxon>
        <taxon>Russulales</taxon>
        <taxon>Hericiaceae</taxon>
        <taxon>Dentipellis</taxon>
    </lineage>
</organism>
<dbReference type="GO" id="GO:0005634">
    <property type="term" value="C:nucleus"/>
    <property type="evidence" value="ECO:0007669"/>
    <property type="project" value="TreeGrafter"/>
</dbReference>
<dbReference type="Proteomes" id="UP000298327">
    <property type="component" value="Unassembled WGS sequence"/>
</dbReference>
<dbReference type="GO" id="GO:0005737">
    <property type="term" value="C:cytoplasm"/>
    <property type="evidence" value="ECO:0007669"/>
    <property type="project" value="TreeGrafter"/>
</dbReference>
<name>A0A4Y9XKS8_9AGAM</name>
<accession>A0A4Y9XKS8</accession>
<dbReference type="GO" id="GO:0008757">
    <property type="term" value="F:S-adenosylmethionine-dependent methyltransferase activity"/>
    <property type="evidence" value="ECO:0007669"/>
    <property type="project" value="UniProtKB-ARBA"/>
</dbReference>
<dbReference type="PANTHER" id="PTHR14614:SF162">
    <property type="entry name" value="EXPRESSED PROTEIN"/>
    <property type="match status" value="1"/>
</dbReference>
<dbReference type="EMBL" id="SEOQ01001761">
    <property type="protein sequence ID" value="TFY50616.1"/>
    <property type="molecule type" value="Genomic_DNA"/>
</dbReference>
<comment type="caution">
    <text evidence="2">The sequence shown here is derived from an EMBL/GenBank/DDBJ whole genome shotgun (WGS) entry which is preliminary data.</text>
</comment>
<dbReference type="AlphaFoldDB" id="A0A4Y9XKS8"/>
<dbReference type="PANTHER" id="PTHR14614">
    <property type="entry name" value="HEPATOCELLULAR CARCINOMA-ASSOCIATED ANTIGEN"/>
    <property type="match status" value="1"/>
</dbReference>
<proteinExistence type="predicted"/>
<sequence length="508" mass="55891">ISRRRVDIFYFWSIPAGPLTRPVKLTTWRQANAYKELTIPPPPRPRDGAQCCLVLTAVASSEASVIGLNDVKAEAAPLPVSSLPITFQARPTGKAKQESIERVFRLMDGEGPLMRIREQTSFDLDKKLWDSGIGLSSWLSRLSANTSTPKHPLVAELKQVLFEKGDSDIVELGAGTGIVSLVLAALCRSKSEPPQPMPRILTTDLESSMELMNFDIAQNASLYEDARPTALTLDWDEELPETVAEVGTRGGFNAIVMADVTYNTASFPALVQTIKALIALSLPLPSDPEDAGDTHTHKRPLVLLAYKQRDPAERELWDMLEKEASVQLEQVGAVAGAGGDAVEIWIGRQSRSSHACMFPCSPRSFPSPGIWSWKSAPAKPGGARLKTTAPRPLRRTSHSAKPYPGNLKTGKAPCRQSQTFWKLSTYYNELDGGTATLLNINFRHDAADDIARHPLSSRKLRNYLQQVFGSYPLDDDGFATGGRHKHTLLKSDEIEIYFHLSRQPSGEL</sequence>
<reference evidence="2 3" key="1">
    <citation type="submission" date="2019-02" db="EMBL/GenBank/DDBJ databases">
        <title>Genome sequencing of the rare red list fungi Dentipellis fragilis.</title>
        <authorList>
            <person name="Buettner E."/>
            <person name="Kellner H."/>
        </authorList>
    </citation>
    <scope>NUCLEOTIDE SEQUENCE [LARGE SCALE GENOMIC DNA]</scope>
    <source>
        <strain evidence="2 3">DSM 105465</strain>
    </source>
</reference>
<dbReference type="Pfam" id="PF10294">
    <property type="entry name" value="Methyltransf_16"/>
    <property type="match status" value="1"/>
</dbReference>
<dbReference type="InterPro" id="IPR019410">
    <property type="entry name" value="Methyltransf_16"/>
</dbReference>
<gene>
    <name evidence="2" type="ORF">EVG20_g11420</name>
</gene>